<keyword evidence="7" id="KW-1185">Reference proteome</keyword>
<dbReference type="InterPro" id="IPR050490">
    <property type="entry name" value="Bact_solute-bd_prot1"/>
</dbReference>
<accession>A0A126ZWU9</accession>
<evidence type="ECO:0000313" key="6">
    <source>
        <dbReference type="EMBL" id="AMM31573.1"/>
    </source>
</evidence>
<dbReference type="PROSITE" id="PS51257">
    <property type="entry name" value="PROKAR_LIPOPROTEIN"/>
    <property type="match status" value="1"/>
</dbReference>
<dbReference type="PANTHER" id="PTHR43649">
    <property type="entry name" value="ARABINOSE-BINDING PROTEIN-RELATED"/>
    <property type="match status" value="1"/>
</dbReference>
<evidence type="ECO:0000256" key="3">
    <source>
        <dbReference type="ARBA" id="ARBA00022448"/>
    </source>
</evidence>
<feature type="chain" id="PRO_5039646814" evidence="5">
    <location>
        <begin position="20"/>
        <end position="446"/>
    </location>
</feature>
<evidence type="ECO:0000256" key="2">
    <source>
        <dbReference type="ARBA" id="ARBA00008520"/>
    </source>
</evidence>
<gene>
    <name evidence="6" type="ORF">SA2016_0885</name>
</gene>
<evidence type="ECO:0000256" key="4">
    <source>
        <dbReference type="ARBA" id="ARBA00022729"/>
    </source>
</evidence>
<dbReference type="InterPro" id="IPR006059">
    <property type="entry name" value="SBP"/>
</dbReference>
<protein>
    <submittedName>
        <fullName evidence="6">Sugar ABC transporter substrate-binding protein</fullName>
    </submittedName>
</protein>
<sequence length="446" mass="46869" precursor="true">MGSSRITLAIGAIAAAALALTGCTGANSSPGSTTVTFRLWDKNAAAAYETSFAEFHKQNPEITVKVDVVPWANYWTKLRTDVAGGSADDVYWINKSNYLSYARAGDLIDVGSIYGSDAASAEQGWEPAVVKQFTDGGKLWGVPQLSDGGIGVYYNKKLLADAGISPADISHLTWNPSGENDTLIKTTQKLTKDSSGKTADQAGFNPSNATQWGYSCAQDGQAIMLPFVGSAGGTMQDPQTADFTFTNPKTVTAFQYMVDLINKYHVSPSAADTNGNGNYTLDAFLQGKIALFQSGLYNMANISKSAKFAWGTAMLPAGPAGAVSVTNGIVAVGNVKTSHQAATEKVLKWIGTKEGNAPIGATGANLPGVTAAQQSYFDYWKGQGVDVSPFFDVVKNKPTIPAYAGQNFTPASTAAKPFLDQVFLGQLPVQSGLQQAQDAGNKAMNG</sequence>
<dbReference type="CDD" id="cd13585">
    <property type="entry name" value="PBP2_TMBP_like"/>
    <property type="match status" value="1"/>
</dbReference>
<name>A0A126ZWU9_9MICC</name>
<dbReference type="EMBL" id="CP014518">
    <property type="protein sequence ID" value="AMM31573.1"/>
    <property type="molecule type" value="Genomic_DNA"/>
</dbReference>
<proteinExistence type="inferred from homology"/>
<dbReference type="GO" id="GO:0030313">
    <property type="term" value="C:cell envelope"/>
    <property type="evidence" value="ECO:0007669"/>
    <property type="project" value="UniProtKB-SubCell"/>
</dbReference>
<dbReference type="KEGG" id="satk:SA2016_0885"/>
<evidence type="ECO:0000256" key="5">
    <source>
        <dbReference type="SAM" id="SignalP"/>
    </source>
</evidence>
<comment type="subcellular location">
    <subcellularLocation>
        <location evidence="1">Cell envelope</location>
    </subcellularLocation>
</comment>
<dbReference type="PANTHER" id="PTHR43649:SF31">
    <property type="entry name" value="SN-GLYCEROL-3-PHOSPHATE-BINDING PERIPLASMIC PROTEIN UGPB"/>
    <property type="match status" value="1"/>
</dbReference>
<keyword evidence="3" id="KW-0813">Transport</keyword>
<evidence type="ECO:0000256" key="1">
    <source>
        <dbReference type="ARBA" id="ARBA00004196"/>
    </source>
</evidence>
<organism evidence="6 7">
    <name type="scientific">Sinomonas atrocyanea</name>
    <dbReference type="NCBI Taxonomy" id="37927"/>
    <lineage>
        <taxon>Bacteria</taxon>
        <taxon>Bacillati</taxon>
        <taxon>Actinomycetota</taxon>
        <taxon>Actinomycetes</taxon>
        <taxon>Micrococcales</taxon>
        <taxon>Micrococcaceae</taxon>
        <taxon>Sinomonas</taxon>
    </lineage>
</organism>
<feature type="signal peptide" evidence="5">
    <location>
        <begin position="1"/>
        <end position="19"/>
    </location>
</feature>
<comment type="similarity">
    <text evidence="2">Belongs to the bacterial solute-binding protein 1 family.</text>
</comment>
<dbReference type="Pfam" id="PF01547">
    <property type="entry name" value="SBP_bac_1"/>
    <property type="match status" value="1"/>
</dbReference>
<dbReference type="STRING" id="37927.SA2016_0885"/>
<dbReference type="SUPFAM" id="SSF53850">
    <property type="entry name" value="Periplasmic binding protein-like II"/>
    <property type="match status" value="1"/>
</dbReference>
<keyword evidence="4 5" id="KW-0732">Signal</keyword>
<dbReference type="OrthoDB" id="2510110at2"/>
<reference evidence="6 7" key="1">
    <citation type="submission" date="2016-02" db="EMBL/GenBank/DDBJ databases">
        <title>Complete genome of Sinomonas atrocyanea KCTC 3377.</title>
        <authorList>
            <person name="Kim K.M."/>
        </authorList>
    </citation>
    <scope>NUCLEOTIDE SEQUENCE [LARGE SCALE GENOMIC DNA]</scope>
    <source>
        <strain evidence="6 7">KCTC 3377</strain>
    </source>
</reference>
<dbReference type="AlphaFoldDB" id="A0A126ZWU9"/>
<dbReference type="RefSeq" id="WP_066495745.1">
    <property type="nucleotide sequence ID" value="NZ_BJMO01000084.1"/>
</dbReference>
<evidence type="ECO:0000313" key="7">
    <source>
        <dbReference type="Proteomes" id="UP000070134"/>
    </source>
</evidence>
<dbReference type="Proteomes" id="UP000070134">
    <property type="component" value="Chromosome"/>
</dbReference>
<dbReference type="Gene3D" id="3.40.190.10">
    <property type="entry name" value="Periplasmic binding protein-like II"/>
    <property type="match status" value="1"/>
</dbReference>
<dbReference type="PATRIC" id="fig|37927.3.peg.911"/>